<reference evidence="2" key="1">
    <citation type="submission" date="2021-11" db="EMBL/GenBank/DDBJ databases">
        <title>Purpureocillium_takamizusanense_genome.</title>
        <authorList>
            <person name="Nguyen N.-H."/>
        </authorList>
    </citation>
    <scope>NUCLEOTIDE SEQUENCE</scope>
    <source>
        <strain evidence="2">PT3</strain>
    </source>
</reference>
<dbReference type="KEGG" id="ptkz:JDV02_004703"/>
<sequence length="371" mass="41560">MECGGQTGRGFGEEMLGNDERCSLSGLEFFDSEEDKKRHAKIAARAQEMYDEGRPLFTREMIVDAQRQIDELNAGRFPEAGSLTVIGMDSCRYDNMRVLLEHERHKSSKPTMQFNDAYRLTDLTGRAAVYYGNGVTPVQITWARHVVHIDDTLNITTADVAAILDSCIGSVSRTETWQMLEAIISGPDMKRLRVEKVIAFGLGNLTSGAIPGDEHRSSCMQHAVLLLLANLLQEIMGHPVQLVAQDPSYVATCKEVLLARGVEIAEPESGFLLVDEHTLVFTVSCNVPVKQIVTELARPAAIIWGYVEPEHVPRTWTRNEKGVWVFPYTTDHSSPRVREMVKEYTEYLLPEDDACIRNSALYIRKETIDAA</sequence>
<organism evidence="2 3">
    <name type="scientific">Purpureocillium takamizusanense</name>
    <dbReference type="NCBI Taxonomy" id="2060973"/>
    <lineage>
        <taxon>Eukaryota</taxon>
        <taxon>Fungi</taxon>
        <taxon>Dikarya</taxon>
        <taxon>Ascomycota</taxon>
        <taxon>Pezizomycotina</taxon>
        <taxon>Sordariomycetes</taxon>
        <taxon>Hypocreomycetidae</taxon>
        <taxon>Hypocreales</taxon>
        <taxon>Ophiocordycipitaceae</taxon>
        <taxon>Purpureocillium</taxon>
    </lineage>
</organism>
<name>A0A9Q8QGF9_9HYPO</name>
<dbReference type="PANTHER" id="PTHR42080">
    <property type="entry name" value="SRR1 DOMAIN-CONTAINING PROTEIN"/>
    <property type="match status" value="1"/>
</dbReference>
<evidence type="ECO:0000313" key="3">
    <source>
        <dbReference type="Proteomes" id="UP000829364"/>
    </source>
</evidence>
<accession>A0A9Q8QGF9</accession>
<dbReference type="Proteomes" id="UP000829364">
    <property type="component" value="Chromosome 4"/>
</dbReference>
<dbReference type="EMBL" id="CP086357">
    <property type="protein sequence ID" value="UNI18434.1"/>
    <property type="molecule type" value="Genomic_DNA"/>
</dbReference>
<evidence type="ECO:0000313" key="2">
    <source>
        <dbReference type="EMBL" id="UNI18434.1"/>
    </source>
</evidence>
<feature type="domain" description="SRR1-like" evidence="1">
    <location>
        <begin position="190"/>
        <end position="308"/>
    </location>
</feature>
<dbReference type="OrthoDB" id="5230585at2759"/>
<protein>
    <recommendedName>
        <fullName evidence="1">SRR1-like domain-containing protein</fullName>
    </recommendedName>
</protein>
<gene>
    <name evidence="2" type="ORF">JDV02_004703</name>
</gene>
<proteinExistence type="predicted"/>
<dbReference type="RefSeq" id="XP_047841915.1">
    <property type="nucleotide sequence ID" value="XM_047985935.1"/>
</dbReference>
<dbReference type="Pfam" id="PF07985">
    <property type="entry name" value="SRR1"/>
    <property type="match status" value="1"/>
</dbReference>
<dbReference type="GeneID" id="72066655"/>
<dbReference type="PANTHER" id="PTHR42080:SF3">
    <property type="entry name" value="SRR1-LIKE DOMAIN-CONTAINING PROTEIN"/>
    <property type="match status" value="1"/>
</dbReference>
<keyword evidence="3" id="KW-1185">Reference proteome</keyword>
<dbReference type="InterPro" id="IPR012942">
    <property type="entry name" value="SRR1-like"/>
</dbReference>
<evidence type="ECO:0000259" key="1">
    <source>
        <dbReference type="Pfam" id="PF07985"/>
    </source>
</evidence>
<dbReference type="AlphaFoldDB" id="A0A9Q8QGF9"/>